<dbReference type="EMBL" id="QGKY02000190">
    <property type="protein sequence ID" value="KAF2588479.1"/>
    <property type="molecule type" value="Genomic_DNA"/>
</dbReference>
<accession>A0A8S9K2Y2</accession>
<reference evidence="1" key="1">
    <citation type="submission" date="2019-12" db="EMBL/GenBank/DDBJ databases">
        <title>Genome sequencing and annotation of Brassica cretica.</title>
        <authorList>
            <person name="Studholme D.J."/>
            <person name="Sarris P.F."/>
        </authorList>
    </citation>
    <scope>NUCLEOTIDE SEQUENCE</scope>
    <source>
        <strain evidence="1">PFS-102/07</strain>
        <tissue evidence="1">Leaf</tissue>
    </source>
</reference>
<gene>
    <name evidence="1" type="ORF">F2Q70_00039761</name>
</gene>
<sequence>MEKMCKATYDFWFGVDVQSSPGISVSSKDPFETAGAVKSSTMLQKKSPRGLGTSEVGLEYEMIDQSRLDTRHHDQGQRHMV</sequence>
<protein>
    <submittedName>
        <fullName evidence="1">Uncharacterized protein</fullName>
    </submittedName>
</protein>
<organism evidence="1">
    <name type="scientific">Brassica cretica</name>
    <name type="common">Mustard</name>
    <dbReference type="NCBI Taxonomy" id="69181"/>
    <lineage>
        <taxon>Eukaryota</taxon>
        <taxon>Viridiplantae</taxon>
        <taxon>Streptophyta</taxon>
        <taxon>Embryophyta</taxon>
        <taxon>Tracheophyta</taxon>
        <taxon>Spermatophyta</taxon>
        <taxon>Magnoliopsida</taxon>
        <taxon>eudicotyledons</taxon>
        <taxon>Gunneridae</taxon>
        <taxon>Pentapetalae</taxon>
        <taxon>rosids</taxon>
        <taxon>malvids</taxon>
        <taxon>Brassicales</taxon>
        <taxon>Brassicaceae</taxon>
        <taxon>Brassiceae</taxon>
        <taxon>Brassica</taxon>
    </lineage>
</organism>
<dbReference type="AlphaFoldDB" id="A0A8S9K2Y2"/>
<comment type="caution">
    <text evidence="1">The sequence shown here is derived from an EMBL/GenBank/DDBJ whole genome shotgun (WGS) entry which is preliminary data.</text>
</comment>
<proteinExistence type="predicted"/>
<name>A0A8S9K2Y2_BRACR</name>
<evidence type="ECO:0000313" key="1">
    <source>
        <dbReference type="EMBL" id="KAF2588479.1"/>
    </source>
</evidence>